<proteinExistence type="predicted"/>
<reference evidence="3" key="2">
    <citation type="submission" date="2025-08" db="UniProtKB">
        <authorList>
            <consortium name="RefSeq"/>
        </authorList>
    </citation>
    <scope>IDENTIFICATION</scope>
    <source>
        <tissue evidence="3">Young leaves</tissue>
    </source>
</reference>
<feature type="region of interest" description="Disordered" evidence="1">
    <location>
        <begin position="99"/>
        <end position="143"/>
    </location>
</feature>
<dbReference type="RefSeq" id="XP_008804548.1">
    <property type="nucleotide sequence ID" value="XM_008806326.3"/>
</dbReference>
<dbReference type="OrthoDB" id="783251at2759"/>
<accession>A0A8B7CQY3</accession>
<feature type="compositionally biased region" description="Low complexity" evidence="1">
    <location>
        <begin position="32"/>
        <end position="59"/>
    </location>
</feature>
<feature type="region of interest" description="Disordered" evidence="1">
    <location>
        <begin position="30"/>
        <end position="67"/>
    </location>
</feature>
<evidence type="ECO:0000313" key="2">
    <source>
        <dbReference type="Proteomes" id="UP000228380"/>
    </source>
</evidence>
<protein>
    <submittedName>
        <fullName evidence="3">Uncharacterized protein LOC103717801</fullName>
    </submittedName>
</protein>
<dbReference type="AlphaFoldDB" id="A0A8B7CQY3"/>
<dbReference type="PANTHER" id="PTHR34190">
    <property type="entry name" value="EXPRESSED PROTEIN"/>
    <property type="match status" value="1"/>
</dbReference>
<dbReference type="KEGG" id="pda:103717801"/>
<keyword evidence="2" id="KW-1185">Reference proteome</keyword>
<organism evidence="2 3">
    <name type="scientific">Phoenix dactylifera</name>
    <name type="common">Date palm</name>
    <dbReference type="NCBI Taxonomy" id="42345"/>
    <lineage>
        <taxon>Eukaryota</taxon>
        <taxon>Viridiplantae</taxon>
        <taxon>Streptophyta</taxon>
        <taxon>Embryophyta</taxon>
        <taxon>Tracheophyta</taxon>
        <taxon>Spermatophyta</taxon>
        <taxon>Magnoliopsida</taxon>
        <taxon>Liliopsida</taxon>
        <taxon>Arecaceae</taxon>
        <taxon>Coryphoideae</taxon>
        <taxon>Phoeniceae</taxon>
        <taxon>Phoenix</taxon>
    </lineage>
</organism>
<sequence length="143" mass="15587">MASAVGEPPSILDRMDRLDALLGYLERRESRAAAAAAKSPRASTTSSGTVTTSDGGNSSVNSSPKCLSRRWCRPVHDVLMEVQAKGSLMDRVDHLEHRLLKIEDEKKREEAERSPRSGDKSKHGKGLKSLVKSCVKGSLKTKD</sequence>
<evidence type="ECO:0000313" key="3">
    <source>
        <dbReference type="RefSeq" id="XP_008804548.1"/>
    </source>
</evidence>
<name>A0A8B7CQY3_PHODC</name>
<dbReference type="Proteomes" id="UP000228380">
    <property type="component" value="Chromosome 6"/>
</dbReference>
<evidence type="ECO:0000256" key="1">
    <source>
        <dbReference type="SAM" id="MobiDB-lite"/>
    </source>
</evidence>
<gene>
    <name evidence="3" type="primary">LOC103717801</name>
</gene>
<reference evidence="2" key="1">
    <citation type="journal article" date="2019" name="Nat. Commun.">
        <title>Genome-wide association mapping of date palm fruit traits.</title>
        <authorList>
            <person name="Hazzouri K.M."/>
            <person name="Gros-Balthazard M."/>
            <person name="Flowers J.M."/>
            <person name="Copetti D."/>
            <person name="Lemansour A."/>
            <person name="Lebrun M."/>
            <person name="Masmoudi K."/>
            <person name="Ferrand S."/>
            <person name="Dhar M.I."/>
            <person name="Fresquez Z.A."/>
            <person name="Rosas U."/>
            <person name="Zhang J."/>
            <person name="Talag J."/>
            <person name="Lee S."/>
            <person name="Kudrna D."/>
            <person name="Powell R.F."/>
            <person name="Leitch I.J."/>
            <person name="Krueger R.R."/>
            <person name="Wing R.A."/>
            <person name="Amiri K.M.A."/>
            <person name="Purugganan M.D."/>
        </authorList>
    </citation>
    <scope>NUCLEOTIDE SEQUENCE [LARGE SCALE GENOMIC DNA]</scope>
    <source>
        <strain evidence="2">cv. Khalas</strain>
    </source>
</reference>
<dbReference type="GeneID" id="103717801"/>
<dbReference type="PANTHER" id="PTHR34190:SF4">
    <property type="entry name" value="EXPRESSED PROTEIN"/>
    <property type="match status" value="1"/>
</dbReference>
<feature type="compositionally biased region" description="Basic and acidic residues" evidence="1">
    <location>
        <begin position="99"/>
        <end position="121"/>
    </location>
</feature>